<keyword evidence="9" id="KW-1185">Reference proteome</keyword>
<proteinExistence type="inferred from homology"/>
<evidence type="ECO:0000256" key="5">
    <source>
        <dbReference type="PROSITE-ProRule" id="PRU00239"/>
    </source>
</evidence>
<dbReference type="PRINTS" id="PR00704">
    <property type="entry name" value="CALPAIN"/>
</dbReference>
<feature type="active site" evidence="5">
    <location>
        <position position="305"/>
    </location>
</feature>
<dbReference type="Gene3D" id="3.90.70.10">
    <property type="entry name" value="Cysteine proteinases"/>
    <property type="match status" value="1"/>
</dbReference>
<evidence type="ECO:0000313" key="8">
    <source>
        <dbReference type="EMBL" id="WAR02646.1"/>
    </source>
</evidence>
<dbReference type="EMBL" id="CP111015">
    <property type="protein sequence ID" value="WAR02646.1"/>
    <property type="molecule type" value="Genomic_DNA"/>
</dbReference>
<feature type="compositionally biased region" description="Basic and acidic residues" evidence="6">
    <location>
        <begin position="35"/>
        <end position="47"/>
    </location>
</feature>
<dbReference type="PROSITE" id="PS00139">
    <property type="entry name" value="THIOL_PROTEASE_CYS"/>
    <property type="match status" value="1"/>
</dbReference>
<reference evidence="8" key="1">
    <citation type="submission" date="2022-11" db="EMBL/GenBank/DDBJ databases">
        <title>Centuries of genome instability and evolution in soft-shell clam transmissible cancer (bioRxiv).</title>
        <authorList>
            <person name="Hart S.F.M."/>
            <person name="Yonemitsu M.A."/>
            <person name="Giersch R.M."/>
            <person name="Beal B.F."/>
            <person name="Arriagada G."/>
            <person name="Davis B.W."/>
            <person name="Ostrander E.A."/>
            <person name="Goff S.P."/>
            <person name="Metzger M.J."/>
        </authorList>
    </citation>
    <scope>NUCLEOTIDE SEQUENCE</scope>
    <source>
        <strain evidence="8">MELC-2E11</strain>
        <tissue evidence="8">Siphon/mantle</tissue>
    </source>
</reference>
<dbReference type="InterPro" id="IPR022682">
    <property type="entry name" value="Calpain_domain_III"/>
</dbReference>
<dbReference type="InterPro" id="IPR022684">
    <property type="entry name" value="Calpain_cysteine_protease"/>
</dbReference>
<dbReference type="InterPro" id="IPR036213">
    <property type="entry name" value="Calpain_III_sf"/>
</dbReference>
<name>A0ABY7E125_MYAAR</name>
<dbReference type="InterPro" id="IPR022683">
    <property type="entry name" value="Calpain_III"/>
</dbReference>
<keyword evidence="2 5" id="KW-0645">Protease</keyword>
<dbReference type="Gene3D" id="2.60.120.380">
    <property type="match status" value="2"/>
</dbReference>
<dbReference type="SMART" id="SM00230">
    <property type="entry name" value="CysPc"/>
    <property type="match status" value="1"/>
</dbReference>
<dbReference type="Pfam" id="PF01067">
    <property type="entry name" value="Calpain_III"/>
    <property type="match status" value="2"/>
</dbReference>
<sequence>MGSGSSKERSSSRGEDFVVPQNLVNGTNISTMDSSHTRKMTDEESSSKKSRKTANSNGHIKNGPVSNGSPHFLSTAQVQALVDKLEDGQLFCDPDFPADNTSLFFSPDKQNADRTIVWKRPQDIVEEWQTPQLMIDGMTRDDIKQGILGDCWFLSSCAAVSQKENFLKKVMCKNQPLCGEGYQGIVHFKFWRFGKWVDVYIDDRLPTRNKKLIYASCTDSNEFWVSLIEKAYAKLNGSYEAIDGGQTMDALVDMTGGLAERFEIEKRDLNLYRQILRASKSEAFITCSRKIQHKMGEEKLVRIRNPWADGTEWKGSWSDNDSNWQWVDDETKQRLQLQKKDDGEFWMSFRDFCKHFSDLTICLMGPDFDGDGISDKAGHVEIVHGEWREGVSAGGSRNDLWKFATNPQYLLTLTEPDAFDEETDDPELEGMCSVEEPVTYSVSARYFRYNPDSGKSGVYVNFREVSGRFELEPGHYVLIPSSFRPDDESAFMLRIFGESTFKLEGPLPSDPEPEH</sequence>
<evidence type="ECO:0000256" key="6">
    <source>
        <dbReference type="SAM" id="MobiDB-lite"/>
    </source>
</evidence>
<gene>
    <name evidence="8" type="ORF">MAR_009204</name>
</gene>
<dbReference type="PROSITE" id="PS50203">
    <property type="entry name" value="CALPAIN_CAT"/>
    <property type="match status" value="1"/>
</dbReference>
<dbReference type="InterPro" id="IPR001300">
    <property type="entry name" value="Peptidase_C2_calpain_cat"/>
</dbReference>
<dbReference type="InterPro" id="IPR000169">
    <property type="entry name" value="Pept_cys_AS"/>
</dbReference>
<protein>
    <submittedName>
        <fullName evidence="8">CAuncharacterized</fullName>
    </submittedName>
</protein>
<evidence type="ECO:0000256" key="3">
    <source>
        <dbReference type="ARBA" id="ARBA00022801"/>
    </source>
</evidence>
<evidence type="ECO:0000256" key="1">
    <source>
        <dbReference type="ARBA" id="ARBA00007623"/>
    </source>
</evidence>
<evidence type="ECO:0000313" key="9">
    <source>
        <dbReference type="Proteomes" id="UP001164746"/>
    </source>
</evidence>
<dbReference type="InterPro" id="IPR038765">
    <property type="entry name" value="Papain-like_cys_pep_sf"/>
</dbReference>
<feature type="active site" evidence="5">
    <location>
        <position position="151"/>
    </location>
</feature>
<feature type="domain" description="Calpain catalytic" evidence="7">
    <location>
        <begin position="90"/>
        <end position="365"/>
    </location>
</feature>
<organism evidence="8 9">
    <name type="scientific">Mya arenaria</name>
    <name type="common">Soft-shell clam</name>
    <dbReference type="NCBI Taxonomy" id="6604"/>
    <lineage>
        <taxon>Eukaryota</taxon>
        <taxon>Metazoa</taxon>
        <taxon>Spiralia</taxon>
        <taxon>Lophotrochozoa</taxon>
        <taxon>Mollusca</taxon>
        <taxon>Bivalvia</taxon>
        <taxon>Autobranchia</taxon>
        <taxon>Heteroconchia</taxon>
        <taxon>Euheterodonta</taxon>
        <taxon>Imparidentia</taxon>
        <taxon>Neoheterodontei</taxon>
        <taxon>Myida</taxon>
        <taxon>Myoidea</taxon>
        <taxon>Myidae</taxon>
        <taxon>Mya</taxon>
    </lineage>
</organism>
<feature type="region of interest" description="Disordered" evidence="6">
    <location>
        <begin position="1"/>
        <end position="71"/>
    </location>
</feature>
<dbReference type="SUPFAM" id="SSF49758">
    <property type="entry name" value="Calpain large subunit, middle domain (domain III)"/>
    <property type="match status" value="1"/>
</dbReference>
<feature type="compositionally biased region" description="Basic and acidic residues" evidence="6">
    <location>
        <begin position="1"/>
        <end position="16"/>
    </location>
</feature>
<dbReference type="CDD" id="cd00044">
    <property type="entry name" value="CysPc"/>
    <property type="match status" value="1"/>
</dbReference>
<accession>A0ABY7E125</accession>
<evidence type="ECO:0000256" key="4">
    <source>
        <dbReference type="ARBA" id="ARBA00022807"/>
    </source>
</evidence>
<dbReference type="Proteomes" id="UP001164746">
    <property type="component" value="Chromosome 4"/>
</dbReference>
<evidence type="ECO:0000259" key="7">
    <source>
        <dbReference type="PROSITE" id="PS50203"/>
    </source>
</evidence>
<dbReference type="PANTHER" id="PTHR10183:SF379">
    <property type="entry name" value="CALPAIN-5"/>
    <property type="match status" value="1"/>
</dbReference>
<feature type="compositionally biased region" description="Polar residues" evidence="6">
    <location>
        <begin position="53"/>
        <end position="71"/>
    </location>
</feature>
<dbReference type="Pfam" id="PF00648">
    <property type="entry name" value="Peptidase_C2"/>
    <property type="match status" value="1"/>
</dbReference>
<dbReference type="SUPFAM" id="SSF54001">
    <property type="entry name" value="Cysteine proteinases"/>
    <property type="match status" value="1"/>
</dbReference>
<feature type="compositionally biased region" description="Polar residues" evidence="6">
    <location>
        <begin position="22"/>
        <end position="34"/>
    </location>
</feature>
<evidence type="ECO:0000256" key="2">
    <source>
        <dbReference type="ARBA" id="ARBA00022670"/>
    </source>
</evidence>
<comment type="similarity">
    <text evidence="1">Belongs to the peptidase C2 family.</text>
</comment>
<keyword evidence="4 5" id="KW-0788">Thiol protease</keyword>
<feature type="active site" evidence="5">
    <location>
        <position position="293"/>
    </location>
</feature>
<dbReference type="SMART" id="SM00720">
    <property type="entry name" value="calpain_III"/>
    <property type="match status" value="1"/>
</dbReference>
<keyword evidence="3 5" id="KW-0378">Hydrolase</keyword>
<dbReference type="PANTHER" id="PTHR10183">
    <property type="entry name" value="CALPAIN"/>
    <property type="match status" value="1"/>
</dbReference>